<reference evidence="1" key="1">
    <citation type="submission" date="2023-07" db="EMBL/GenBank/DDBJ databases">
        <title>draft genome sequence of fig (Ficus carica).</title>
        <authorList>
            <person name="Takahashi T."/>
            <person name="Nishimura K."/>
        </authorList>
    </citation>
    <scope>NUCLEOTIDE SEQUENCE</scope>
</reference>
<evidence type="ECO:0000313" key="2">
    <source>
        <dbReference type="Proteomes" id="UP001187192"/>
    </source>
</evidence>
<sequence>MDSQMFQAPAAGAPVAGADRRHTLVECDTVMTRLAQAVT</sequence>
<keyword evidence="2" id="KW-1185">Reference proteome</keyword>
<comment type="caution">
    <text evidence="1">The sequence shown here is derived from an EMBL/GenBank/DDBJ whole genome shotgun (WGS) entry which is preliminary data.</text>
</comment>
<name>A0AA87Z9R0_FICCA</name>
<organism evidence="1 2">
    <name type="scientific">Ficus carica</name>
    <name type="common">Common fig</name>
    <dbReference type="NCBI Taxonomy" id="3494"/>
    <lineage>
        <taxon>Eukaryota</taxon>
        <taxon>Viridiplantae</taxon>
        <taxon>Streptophyta</taxon>
        <taxon>Embryophyta</taxon>
        <taxon>Tracheophyta</taxon>
        <taxon>Spermatophyta</taxon>
        <taxon>Magnoliopsida</taxon>
        <taxon>eudicotyledons</taxon>
        <taxon>Gunneridae</taxon>
        <taxon>Pentapetalae</taxon>
        <taxon>rosids</taxon>
        <taxon>fabids</taxon>
        <taxon>Rosales</taxon>
        <taxon>Moraceae</taxon>
        <taxon>Ficeae</taxon>
        <taxon>Ficus</taxon>
    </lineage>
</organism>
<accession>A0AA87Z9R0</accession>
<proteinExistence type="predicted"/>
<evidence type="ECO:0000313" key="1">
    <source>
        <dbReference type="EMBL" id="GMN27285.1"/>
    </source>
</evidence>
<dbReference type="Proteomes" id="UP001187192">
    <property type="component" value="Unassembled WGS sequence"/>
</dbReference>
<dbReference type="AlphaFoldDB" id="A0AA87Z9R0"/>
<dbReference type="EMBL" id="BTGU01004450">
    <property type="protein sequence ID" value="GMN27285.1"/>
    <property type="molecule type" value="Genomic_DNA"/>
</dbReference>
<protein>
    <submittedName>
        <fullName evidence="1">Uncharacterized protein</fullName>
    </submittedName>
</protein>
<gene>
    <name evidence="1" type="ORF">TIFTF001_046127</name>
</gene>